<protein>
    <submittedName>
        <fullName evidence="1">Uncharacterized protein</fullName>
    </submittedName>
</protein>
<dbReference type="EMBL" id="BK032793">
    <property type="protein sequence ID" value="DAF60688.1"/>
    <property type="molecule type" value="Genomic_DNA"/>
</dbReference>
<sequence length="33" mass="3435">MVVGGSLHSALVGGDAEGFSFTSLRVQMILLNK</sequence>
<name>A0A8S5TC28_9CAUD</name>
<organism evidence="1">
    <name type="scientific">Siphoviridae sp. ctngK14</name>
    <dbReference type="NCBI Taxonomy" id="2827940"/>
    <lineage>
        <taxon>Viruses</taxon>
        <taxon>Duplodnaviria</taxon>
        <taxon>Heunggongvirae</taxon>
        <taxon>Uroviricota</taxon>
        <taxon>Caudoviricetes</taxon>
    </lineage>
</organism>
<accession>A0A8S5TC28</accession>
<evidence type="ECO:0000313" key="1">
    <source>
        <dbReference type="EMBL" id="DAF60688.1"/>
    </source>
</evidence>
<reference evidence="1" key="1">
    <citation type="journal article" date="2021" name="Proc. Natl. Acad. Sci. U.S.A.">
        <title>A Catalog of Tens of Thousands of Viruses from Human Metagenomes Reveals Hidden Associations with Chronic Diseases.</title>
        <authorList>
            <person name="Tisza M.J."/>
            <person name="Buck C.B."/>
        </authorList>
    </citation>
    <scope>NUCLEOTIDE SEQUENCE</scope>
    <source>
        <strain evidence="1">CtngK14</strain>
    </source>
</reference>
<proteinExistence type="predicted"/>